<evidence type="ECO:0000256" key="1">
    <source>
        <dbReference type="SAM" id="SignalP"/>
    </source>
</evidence>
<evidence type="ECO:0008006" key="4">
    <source>
        <dbReference type="Google" id="ProtNLM"/>
    </source>
</evidence>
<proteinExistence type="predicted"/>
<accession>A0A9W6CXG6</accession>
<gene>
    <name evidence="2" type="ORF">ARHIZOSPH14_23620</name>
</gene>
<reference evidence="2" key="1">
    <citation type="submission" date="2022-12" db="EMBL/GenBank/DDBJ databases">
        <title>Reference genome sequencing for broad-spectrum identification of bacterial and archaeal isolates by mass spectrometry.</title>
        <authorList>
            <person name="Sekiguchi Y."/>
            <person name="Tourlousse D.M."/>
        </authorList>
    </citation>
    <scope>NUCLEOTIDE SEQUENCE</scope>
    <source>
        <strain evidence="2">14</strain>
    </source>
</reference>
<dbReference type="AlphaFoldDB" id="A0A9W6CXG6"/>
<comment type="caution">
    <text evidence="2">The sequence shown here is derived from an EMBL/GenBank/DDBJ whole genome shotgun (WGS) entry which is preliminary data.</text>
</comment>
<keyword evidence="3" id="KW-1185">Reference proteome</keyword>
<dbReference type="RefSeq" id="WP_281885214.1">
    <property type="nucleotide sequence ID" value="NZ_BSDP01000001.1"/>
</dbReference>
<name>A0A9W6CXG6_9MICO</name>
<feature type="chain" id="PRO_5040830410" description="DNA modification methylase" evidence="1">
    <location>
        <begin position="19"/>
        <end position="159"/>
    </location>
</feature>
<organism evidence="2 3">
    <name type="scientific">Agromyces rhizosphaerae</name>
    <dbReference type="NCBI Taxonomy" id="88374"/>
    <lineage>
        <taxon>Bacteria</taxon>
        <taxon>Bacillati</taxon>
        <taxon>Actinomycetota</taxon>
        <taxon>Actinomycetes</taxon>
        <taxon>Micrococcales</taxon>
        <taxon>Microbacteriaceae</taxon>
        <taxon>Agromyces</taxon>
    </lineage>
</organism>
<sequence length="159" mass="16419">MKARLAASVALALGIALAGTGCSMITYQATTERYDASDGVSADVGDLAIRNILVVSDDGESGNLLMTVVNRGGDDVELSVQYADGGTTEIVPIEGGSTVVFGTGDVETEEQIEPYLLSGIDTDPGSLMPIYLQYGGEPGVQVQAPVLDGGLPEYAEYVP</sequence>
<protein>
    <recommendedName>
        <fullName evidence="4">DNA modification methylase</fullName>
    </recommendedName>
</protein>
<dbReference type="Proteomes" id="UP001144396">
    <property type="component" value="Unassembled WGS sequence"/>
</dbReference>
<dbReference type="EMBL" id="BSDP01000001">
    <property type="protein sequence ID" value="GLI28120.1"/>
    <property type="molecule type" value="Genomic_DNA"/>
</dbReference>
<evidence type="ECO:0000313" key="2">
    <source>
        <dbReference type="EMBL" id="GLI28120.1"/>
    </source>
</evidence>
<keyword evidence="1" id="KW-0732">Signal</keyword>
<feature type="signal peptide" evidence="1">
    <location>
        <begin position="1"/>
        <end position="18"/>
    </location>
</feature>
<evidence type="ECO:0000313" key="3">
    <source>
        <dbReference type="Proteomes" id="UP001144396"/>
    </source>
</evidence>
<dbReference type="PROSITE" id="PS51257">
    <property type="entry name" value="PROKAR_LIPOPROTEIN"/>
    <property type="match status" value="1"/>
</dbReference>